<keyword evidence="2" id="KW-0820">tRNA-binding</keyword>
<dbReference type="GO" id="GO:0004045">
    <property type="term" value="F:peptidyl-tRNA hydrolase activity"/>
    <property type="evidence" value="ECO:0007669"/>
    <property type="project" value="UniProtKB-EC"/>
</dbReference>
<name>A0A2H0X014_9BACT</name>
<dbReference type="EC" id="3.1.1.29" evidence="1 7"/>
<dbReference type="AlphaFoldDB" id="A0A2H0X014"/>
<sequence length="177" mass="20225">MKIIVGLGNPGEKYQHNRHNVGFIVVEELNKFMVNGSWEMVKKFNAEIIQSKDFILVKPQTFMNESGVAVEAICRFYKIKHSELYIIHDDLDIKLGEYKIQFGRGPKVHNGLSSVNEKLGSDQYWHVRVGVENREIRGNKGVPGVVYSLDDFRTEEKKLVDGVIKSIVEEMKCVVSL</sequence>
<evidence type="ECO:0000313" key="10">
    <source>
        <dbReference type="Proteomes" id="UP000229574"/>
    </source>
</evidence>
<accession>A0A2H0X014</accession>
<dbReference type="Proteomes" id="UP000229574">
    <property type="component" value="Unassembled WGS sequence"/>
</dbReference>
<evidence type="ECO:0000256" key="1">
    <source>
        <dbReference type="ARBA" id="ARBA00013260"/>
    </source>
</evidence>
<evidence type="ECO:0000256" key="3">
    <source>
        <dbReference type="ARBA" id="ARBA00022801"/>
    </source>
</evidence>
<dbReference type="InterPro" id="IPR036416">
    <property type="entry name" value="Pept_tRNA_hydro_sf"/>
</dbReference>
<dbReference type="SUPFAM" id="SSF53178">
    <property type="entry name" value="Peptidyl-tRNA hydrolase-like"/>
    <property type="match status" value="1"/>
</dbReference>
<dbReference type="GO" id="GO:0000049">
    <property type="term" value="F:tRNA binding"/>
    <property type="evidence" value="ECO:0007669"/>
    <property type="project" value="UniProtKB-KW"/>
</dbReference>
<dbReference type="NCBIfam" id="TIGR00447">
    <property type="entry name" value="pth"/>
    <property type="match status" value="1"/>
</dbReference>
<evidence type="ECO:0000256" key="6">
    <source>
        <dbReference type="ARBA" id="ARBA00050038"/>
    </source>
</evidence>
<evidence type="ECO:0000256" key="5">
    <source>
        <dbReference type="ARBA" id="ARBA00038063"/>
    </source>
</evidence>
<comment type="caution">
    <text evidence="9">The sequence shown here is derived from an EMBL/GenBank/DDBJ whole genome shotgun (WGS) entry which is preliminary data.</text>
</comment>
<dbReference type="Pfam" id="PF01195">
    <property type="entry name" value="Pept_tRNA_hydro"/>
    <property type="match status" value="1"/>
</dbReference>
<evidence type="ECO:0000256" key="8">
    <source>
        <dbReference type="RuleBase" id="RU004320"/>
    </source>
</evidence>
<evidence type="ECO:0000256" key="2">
    <source>
        <dbReference type="ARBA" id="ARBA00022555"/>
    </source>
</evidence>
<reference evidence="10" key="1">
    <citation type="submission" date="2017-09" db="EMBL/GenBank/DDBJ databases">
        <title>Depth-based differentiation of microbial function through sediment-hosted aquifers and enrichment of novel symbionts in the deep terrestrial subsurface.</title>
        <authorList>
            <person name="Probst A.J."/>
            <person name="Ladd B."/>
            <person name="Jarett J.K."/>
            <person name="Geller-Mcgrath D.E."/>
            <person name="Sieber C.M.K."/>
            <person name="Emerson J.B."/>
            <person name="Anantharaman K."/>
            <person name="Thomas B.C."/>
            <person name="Malmstrom R."/>
            <person name="Stieglmeier M."/>
            <person name="Klingl A."/>
            <person name="Woyke T."/>
            <person name="Ryan C.M."/>
            <person name="Banfield J.F."/>
        </authorList>
    </citation>
    <scope>NUCLEOTIDE SEQUENCE [LARGE SCALE GENOMIC DNA]</scope>
</reference>
<keyword evidence="4" id="KW-0694">RNA-binding</keyword>
<comment type="catalytic activity">
    <reaction evidence="7">
        <text>an N-acyl-L-alpha-aminoacyl-tRNA + H2O = an N-acyl-L-amino acid + a tRNA + H(+)</text>
        <dbReference type="Rhea" id="RHEA:54448"/>
        <dbReference type="Rhea" id="RHEA-COMP:10123"/>
        <dbReference type="Rhea" id="RHEA-COMP:13883"/>
        <dbReference type="ChEBI" id="CHEBI:15377"/>
        <dbReference type="ChEBI" id="CHEBI:15378"/>
        <dbReference type="ChEBI" id="CHEBI:59874"/>
        <dbReference type="ChEBI" id="CHEBI:78442"/>
        <dbReference type="ChEBI" id="CHEBI:138191"/>
        <dbReference type="EC" id="3.1.1.29"/>
    </reaction>
</comment>
<evidence type="ECO:0000313" key="9">
    <source>
        <dbReference type="EMBL" id="PIS18252.1"/>
    </source>
</evidence>
<dbReference type="PANTHER" id="PTHR17224">
    <property type="entry name" value="PEPTIDYL-TRNA HYDROLASE"/>
    <property type="match status" value="1"/>
</dbReference>
<dbReference type="EMBL" id="PEYY01000011">
    <property type="protein sequence ID" value="PIS18252.1"/>
    <property type="molecule type" value="Genomic_DNA"/>
</dbReference>
<dbReference type="Gene3D" id="3.40.50.1470">
    <property type="entry name" value="Peptidyl-tRNA hydrolase"/>
    <property type="match status" value="1"/>
</dbReference>
<gene>
    <name evidence="9" type="ORF">COT54_00275</name>
</gene>
<protein>
    <recommendedName>
        <fullName evidence="6 7">Peptidyl-tRNA hydrolase</fullName>
        <ecNumber evidence="1 7">3.1.1.29</ecNumber>
    </recommendedName>
</protein>
<proteinExistence type="inferred from homology"/>
<organism evidence="9 10">
    <name type="scientific">Candidatus Collierbacteria bacterium CG09_land_8_20_14_0_10_46_12</name>
    <dbReference type="NCBI Taxonomy" id="1974533"/>
    <lineage>
        <taxon>Bacteria</taxon>
        <taxon>Candidatus Collieribacteriota</taxon>
    </lineage>
</organism>
<dbReference type="InterPro" id="IPR018171">
    <property type="entry name" value="Pept_tRNA_hydro_CS"/>
</dbReference>
<evidence type="ECO:0000256" key="7">
    <source>
        <dbReference type="RuleBase" id="RU000673"/>
    </source>
</evidence>
<dbReference type="PANTHER" id="PTHR17224:SF1">
    <property type="entry name" value="PEPTIDYL-TRNA HYDROLASE"/>
    <property type="match status" value="1"/>
</dbReference>
<keyword evidence="3 7" id="KW-0378">Hydrolase</keyword>
<comment type="similarity">
    <text evidence="5 8">Belongs to the PTH family.</text>
</comment>
<dbReference type="PROSITE" id="PS01195">
    <property type="entry name" value="PEPT_TRNA_HYDROL_1"/>
    <property type="match status" value="1"/>
</dbReference>
<evidence type="ECO:0000256" key="4">
    <source>
        <dbReference type="ARBA" id="ARBA00022884"/>
    </source>
</evidence>
<dbReference type="CDD" id="cd00462">
    <property type="entry name" value="PTH"/>
    <property type="match status" value="1"/>
</dbReference>
<dbReference type="InterPro" id="IPR001328">
    <property type="entry name" value="Pept_tRNA_hydro"/>
</dbReference>